<protein>
    <recommendedName>
        <fullName evidence="8">Myosin motor domain-containing protein</fullName>
    </recommendedName>
</protein>
<dbReference type="Pfam" id="PF00063">
    <property type="entry name" value="Myosin_head"/>
    <property type="match status" value="1"/>
</dbReference>
<keyword evidence="5 6" id="KW-0009">Actin-binding</keyword>
<dbReference type="PRINTS" id="PR00193">
    <property type="entry name" value="MYOSINHEAVY"/>
</dbReference>
<evidence type="ECO:0000259" key="8">
    <source>
        <dbReference type="PROSITE" id="PS51456"/>
    </source>
</evidence>
<dbReference type="SUPFAM" id="SSF52540">
    <property type="entry name" value="P-loop containing nucleoside triphosphate hydrolases"/>
    <property type="match status" value="1"/>
</dbReference>
<evidence type="ECO:0000256" key="3">
    <source>
        <dbReference type="ARBA" id="ARBA00023123"/>
    </source>
</evidence>
<name>A0AAE0BXT5_9CHLO</name>
<evidence type="ECO:0000256" key="6">
    <source>
        <dbReference type="PROSITE-ProRule" id="PRU00782"/>
    </source>
</evidence>
<dbReference type="Gene3D" id="1.20.5.4820">
    <property type="match status" value="1"/>
</dbReference>
<dbReference type="Gene3D" id="1.10.10.820">
    <property type="match status" value="1"/>
</dbReference>
<evidence type="ECO:0000313" key="9">
    <source>
        <dbReference type="EMBL" id="KAK3243979.1"/>
    </source>
</evidence>
<feature type="domain" description="Myosin motor" evidence="8">
    <location>
        <begin position="70"/>
        <end position="767"/>
    </location>
</feature>
<keyword evidence="3 6" id="KW-0518">Myosin</keyword>
<evidence type="ECO:0000256" key="2">
    <source>
        <dbReference type="ARBA" id="ARBA00022840"/>
    </source>
</evidence>
<feature type="coiled-coil region" evidence="7">
    <location>
        <begin position="884"/>
        <end position="963"/>
    </location>
</feature>
<dbReference type="Gene3D" id="1.20.120.720">
    <property type="entry name" value="Myosin VI head, motor domain, U50 subdomain"/>
    <property type="match status" value="1"/>
</dbReference>
<dbReference type="GO" id="GO:0051015">
    <property type="term" value="F:actin filament binding"/>
    <property type="evidence" value="ECO:0007669"/>
    <property type="project" value="TreeGrafter"/>
</dbReference>
<comment type="similarity">
    <text evidence="6">Belongs to the TRAFAC class myosin-kinesin ATPase superfamily. Myosin family.</text>
</comment>
<feature type="region of interest" description="Actin-binding" evidence="6">
    <location>
        <begin position="639"/>
        <end position="661"/>
    </location>
</feature>
<gene>
    <name evidence="9" type="ORF">CYMTET_46394</name>
</gene>
<evidence type="ECO:0000256" key="1">
    <source>
        <dbReference type="ARBA" id="ARBA00022741"/>
    </source>
</evidence>
<dbReference type="PROSITE" id="PS51456">
    <property type="entry name" value="MYOSIN_MOTOR"/>
    <property type="match status" value="1"/>
</dbReference>
<dbReference type="InterPro" id="IPR001609">
    <property type="entry name" value="Myosin_head_motor_dom-like"/>
</dbReference>
<dbReference type="GO" id="GO:0007015">
    <property type="term" value="P:actin filament organization"/>
    <property type="evidence" value="ECO:0007669"/>
    <property type="project" value="TreeGrafter"/>
</dbReference>
<dbReference type="GO" id="GO:0030048">
    <property type="term" value="P:actin filament-based movement"/>
    <property type="evidence" value="ECO:0007669"/>
    <property type="project" value="UniProtKB-ARBA"/>
</dbReference>
<dbReference type="Gene3D" id="3.40.850.10">
    <property type="entry name" value="Kinesin motor domain"/>
    <property type="match status" value="1"/>
</dbReference>
<feature type="binding site" evidence="6">
    <location>
        <begin position="166"/>
        <end position="173"/>
    </location>
    <ligand>
        <name>ATP</name>
        <dbReference type="ChEBI" id="CHEBI:30616"/>
    </ligand>
</feature>
<dbReference type="GO" id="GO:0005524">
    <property type="term" value="F:ATP binding"/>
    <property type="evidence" value="ECO:0007669"/>
    <property type="project" value="UniProtKB-UniRule"/>
</dbReference>
<keyword evidence="7" id="KW-0175">Coiled coil</keyword>
<reference evidence="9 10" key="1">
    <citation type="journal article" date="2015" name="Genome Biol. Evol.">
        <title>Comparative Genomics of a Bacterivorous Green Alga Reveals Evolutionary Causalities and Consequences of Phago-Mixotrophic Mode of Nutrition.</title>
        <authorList>
            <person name="Burns J.A."/>
            <person name="Paasch A."/>
            <person name="Narechania A."/>
            <person name="Kim E."/>
        </authorList>
    </citation>
    <scope>NUCLEOTIDE SEQUENCE [LARGE SCALE GENOMIC DNA]</scope>
    <source>
        <strain evidence="9 10">PLY_AMNH</strain>
    </source>
</reference>
<dbReference type="GO" id="GO:0000146">
    <property type="term" value="F:microfilament motor activity"/>
    <property type="evidence" value="ECO:0007669"/>
    <property type="project" value="TreeGrafter"/>
</dbReference>
<dbReference type="PANTHER" id="PTHR13140">
    <property type="entry name" value="MYOSIN"/>
    <property type="match status" value="1"/>
</dbReference>
<evidence type="ECO:0000256" key="7">
    <source>
        <dbReference type="SAM" id="Coils"/>
    </source>
</evidence>
<keyword evidence="1 6" id="KW-0547">Nucleotide-binding</keyword>
<dbReference type="FunFam" id="1.10.10.820:FF:000001">
    <property type="entry name" value="Myosin heavy chain"/>
    <property type="match status" value="1"/>
</dbReference>
<dbReference type="AlphaFoldDB" id="A0AAE0BXT5"/>
<dbReference type="PANTHER" id="PTHR13140:SF706">
    <property type="entry name" value="DILUTE CLASS UNCONVENTIONAL MYOSIN, ISOFORM C"/>
    <property type="match status" value="1"/>
</dbReference>
<keyword evidence="4 6" id="KW-0505">Motor protein</keyword>
<sequence>MTQKRLSHLHTQDATLDVGKDVYVYGPDVGWEKASVVAHRPDGILVQTEQGREKLVSPMEMDMASNTAYQGLKDLMELDVLVEGAIGESVLVRYEADQIYTAVGPILISINPYKTVDCYKQEDMEIYAEHGNTGIGSVEPHIFWTAESAYSSMKTDRKNQCILISGESGAGKTEATKLILKYLTWRCDSSGNSASAKPKDGTEEIGDVARQILDSNPVLEAFGNAKTVRNNNSSRFGKLFELQLDNQNLIVGACITTYLLEKSRVVHTNEGERNYHIFYQMCAGGTAEQKTEWRVSEAKQYHYLNQGGNISIPGVDDKKEFNVVQSALKTIGMDQEEQRKMFRILAAILHIGNLKFCEKSKTEEGIKVENPDVLKTVGELLEVDITELEKGLLMRTMFVAGEKVSIPFKPQEACESRDALSKFIYDSLFQRLVLRINKGMDKVDLCNLKIGVLDLFGFESFKVNQFEQLCINYANEKLHQHFLHHFFTLEVAEYKQEGVSVDQIQFTDNTECIKLIESRPLGVLSLLEEECQFPKGTDSTWLQKMSATLTKHPCYEMPRINDKAFIVKHFAGDVVYKIDGFLEKNKDVMQADLLTVLATTDSTLLGEAVFSMQSKNTGGKRASAMQTKKRVAGQFKDEMQLLLMLLEHSSPHFVRCLKPNEKMKPNLFAGEEVIRQLRYSGLLDIIRIRKAGYSIRMPLKVFVSTYLIFAQSMRFHKTFQSKKPNDQCQYLIEKSGVKLEAGAIVVGKSKVFIKENMHAGALDSARDAILSNAATKIQARIRCHQGTVRWRKILYGIMRAQACCRGICVRKAYGRKKLAFAKTKNMATMVLHVVMPAHRMAIKMYRRRSIKEKERAIKQKAEAKRFAALTKYSAKMKIWHASVRKRLTEEKIQAQIAARLAEEEEKHQKEEAERLKIEEERERIRNAAEEALRTEKESLHIQNSELMEDYVALKEANERLKMKLSMEMKRQESTAGIAQQLRSQVNRKNSMYTATMYNVTQDLKHQIHEAGKKLDMAPSSSEQPITESDIITKLIDIALQNLDDSIPVVPMARQKRIPSTCPVELPHSYVKMHNSQLFQLLAWCQRCVASHGGISVDSVENYSTKDGDAVGLKLNLKSADERRQLTWHSTTLIHD</sequence>
<evidence type="ECO:0000313" key="10">
    <source>
        <dbReference type="Proteomes" id="UP001190700"/>
    </source>
</evidence>
<comment type="caution">
    <text evidence="9">The sequence shown here is derived from an EMBL/GenBank/DDBJ whole genome shotgun (WGS) entry which is preliminary data.</text>
</comment>
<accession>A0AAE0BXT5</accession>
<proteinExistence type="inferred from homology"/>
<evidence type="ECO:0000256" key="4">
    <source>
        <dbReference type="ARBA" id="ARBA00023175"/>
    </source>
</evidence>
<dbReference type="Proteomes" id="UP001190700">
    <property type="component" value="Unassembled WGS sequence"/>
</dbReference>
<evidence type="ECO:0000256" key="5">
    <source>
        <dbReference type="ARBA" id="ARBA00023203"/>
    </source>
</evidence>
<dbReference type="GO" id="GO:0016020">
    <property type="term" value="C:membrane"/>
    <property type="evidence" value="ECO:0007669"/>
    <property type="project" value="TreeGrafter"/>
</dbReference>
<keyword evidence="10" id="KW-1185">Reference proteome</keyword>
<dbReference type="InterPro" id="IPR027417">
    <property type="entry name" value="P-loop_NTPase"/>
</dbReference>
<dbReference type="InterPro" id="IPR036961">
    <property type="entry name" value="Kinesin_motor_dom_sf"/>
</dbReference>
<dbReference type="CDD" id="cd00124">
    <property type="entry name" value="MYSc"/>
    <property type="match status" value="1"/>
</dbReference>
<dbReference type="EMBL" id="LGRX02032468">
    <property type="protein sequence ID" value="KAK3243979.1"/>
    <property type="molecule type" value="Genomic_DNA"/>
</dbReference>
<organism evidence="9 10">
    <name type="scientific">Cymbomonas tetramitiformis</name>
    <dbReference type="NCBI Taxonomy" id="36881"/>
    <lineage>
        <taxon>Eukaryota</taxon>
        <taxon>Viridiplantae</taxon>
        <taxon>Chlorophyta</taxon>
        <taxon>Pyramimonadophyceae</taxon>
        <taxon>Pyramimonadales</taxon>
        <taxon>Pyramimonadaceae</taxon>
        <taxon>Cymbomonas</taxon>
    </lineage>
</organism>
<keyword evidence="2 6" id="KW-0067">ATP-binding</keyword>
<dbReference type="GO" id="GO:0016459">
    <property type="term" value="C:myosin complex"/>
    <property type="evidence" value="ECO:0007669"/>
    <property type="project" value="UniProtKB-KW"/>
</dbReference>
<dbReference type="GO" id="GO:0005737">
    <property type="term" value="C:cytoplasm"/>
    <property type="evidence" value="ECO:0007669"/>
    <property type="project" value="TreeGrafter"/>
</dbReference>
<dbReference type="SMART" id="SM00242">
    <property type="entry name" value="MYSc"/>
    <property type="match status" value="1"/>
</dbReference>
<dbReference type="Gene3D" id="1.20.58.530">
    <property type="match status" value="1"/>
</dbReference>